<dbReference type="GO" id="GO:0003677">
    <property type="term" value="F:DNA binding"/>
    <property type="evidence" value="ECO:0007669"/>
    <property type="project" value="UniProtKB-KW"/>
</dbReference>
<comment type="caution">
    <text evidence="1">The sequence shown here is derived from an EMBL/GenBank/DDBJ whole genome shotgun (WGS) entry which is preliminary data.</text>
</comment>
<reference evidence="1" key="1">
    <citation type="submission" date="2020-09" db="EMBL/GenBank/DDBJ databases">
        <authorList>
            <person name="Yoon J.-W."/>
        </authorList>
    </citation>
    <scope>NUCLEOTIDE SEQUENCE</scope>
    <source>
        <strain evidence="1">KMU-158</strain>
    </source>
</reference>
<keyword evidence="2" id="KW-1185">Reference proteome</keyword>
<proteinExistence type="predicted"/>
<accession>A0A927C2N3</accession>
<gene>
    <name evidence="1" type="ORF">IB286_07760</name>
</gene>
<dbReference type="EMBL" id="JACXLD010000003">
    <property type="protein sequence ID" value="MBD2858907.1"/>
    <property type="molecule type" value="Genomic_DNA"/>
</dbReference>
<keyword evidence="1" id="KW-0238">DNA-binding</keyword>
<protein>
    <submittedName>
        <fullName evidence="1">DNA-binding protein</fullName>
    </submittedName>
</protein>
<evidence type="ECO:0000313" key="2">
    <source>
        <dbReference type="Proteomes" id="UP000610558"/>
    </source>
</evidence>
<dbReference type="RefSeq" id="WP_190764202.1">
    <property type="nucleotide sequence ID" value="NZ_JACXLD010000003.1"/>
</dbReference>
<sequence>MKTFEFTLKFSIQGDKTNTDSIVEKLAEAGCNDALIGLGQSGRIALNFDREAKTALAAVSSAITDVKSAIPSARLIEATPDLVGLSDLADLAQCSRQNMRKIMLNSGQNFPAPLHEGKVSLWHLSNVLIWLRDEKHYIFDDALLEVAKITMQLNIAREARAMDASLQHRIQRLMS</sequence>
<dbReference type="AlphaFoldDB" id="A0A927C2N3"/>
<evidence type="ECO:0000313" key="1">
    <source>
        <dbReference type="EMBL" id="MBD2858907.1"/>
    </source>
</evidence>
<name>A0A927C2N3_9GAMM</name>
<dbReference type="Proteomes" id="UP000610558">
    <property type="component" value="Unassembled WGS sequence"/>
</dbReference>
<organism evidence="1 2">
    <name type="scientific">Spongiibacter pelagi</name>
    <dbReference type="NCBI Taxonomy" id="2760804"/>
    <lineage>
        <taxon>Bacteria</taxon>
        <taxon>Pseudomonadati</taxon>
        <taxon>Pseudomonadota</taxon>
        <taxon>Gammaproteobacteria</taxon>
        <taxon>Cellvibrionales</taxon>
        <taxon>Spongiibacteraceae</taxon>
        <taxon>Spongiibacter</taxon>
    </lineage>
</organism>